<feature type="transmembrane region" description="Helical" evidence="8">
    <location>
        <begin position="213"/>
        <end position="237"/>
    </location>
</feature>
<feature type="transmembrane region" description="Helical" evidence="8">
    <location>
        <begin position="12"/>
        <end position="33"/>
    </location>
</feature>
<name>A0A7G9YMR9_9EURY</name>
<keyword evidence="5" id="KW-0378">Hydrolase</keyword>
<sequence length="278" mass="29714">MEGARYRTPVILAITIGLILVIYSKTLIWLFTAWWSDPYYSHGVLVPLISGYLIWSKRALLAELPKEPSGLGIPVIVAGLLIHGIGLFRTIRFASAISIVIVLAGIILFIYGNDVMKSLLFPVSFLIFMAPIPFSPVIGAALQAPSAGLAATLVSALGIPATVTGAEIRLTECAFDVGAPCSGLRSIISLLTLAALYAYLLEGSIVMKAAVFVSALPIAIAANVLRITSILLVANAYGSDVAIRFFHDFSSLLLFSISLIGLLIVGRCFGSLRFKRIF</sequence>
<dbReference type="GO" id="GO:0006508">
    <property type="term" value="P:proteolysis"/>
    <property type="evidence" value="ECO:0007669"/>
    <property type="project" value="UniProtKB-KW"/>
</dbReference>
<evidence type="ECO:0000256" key="8">
    <source>
        <dbReference type="SAM" id="Phobius"/>
    </source>
</evidence>
<organism evidence="9">
    <name type="scientific">Candidatus Methanogaster sp. ANME-2c ERB4</name>
    <dbReference type="NCBI Taxonomy" id="2759911"/>
    <lineage>
        <taxon>Archaea</taxon>
        <taxon>Methanobacteriati</taxon>
        <taxon>Methanobacteriota</taxon>
        <taxon>Stenosarchaea group</taxon>
        <taxon>Methanomicrobia</taxon>
        <taxon>Methanosarcinales</taxon>
        <taxon>ANME-2 cluster</taxon>
        <taxon>Candidatus Methanogasteraceae</taxon>
        <taxon>Candidatus Methanogaster</taxon>
    </lineage>
</organism>
<evidence type="ECO:0000256" key="4">
    <source>
        <dbReference type="ARBA" id="ARBA00022692"/>
    </source>
</evidence>
<feature type="transmembrane region" description="Helical" evidence="8">
    <location>
        <begin position="93"/>
        <end position="112"/>
    </location>
</feature>
<accession>A0A7G9YMR9</accession>
<evidence type="ECO:0000256" key="5">
    <source>
        <dbReference type="ARBA" id="ARBA00022801"/>
    </source>
</evidence>
<evidence type="ECO:0000313" key="9">
    <source>
        <dbReference type="EMBL" id="QNO49303.1"/>
    </source>
</evidence>
<keyword evidence="3" id="KW-0645">Protease</keyword>
<dbReference type="Pfam" id="PF09721">
    <property type="entry name" value="Exosortase_EpsH"/>
    <property type="match status" value="1"/>
</dbReference>
<evidence type="ECO:0008006" key="10">
    <source>
        <dbReference type="Google" id="ProtNLM"/>
    </source>
</evidence>
<gene>
    <name evidence="9" type="ORF">ANJBEOKM_00043</name>
</gene>
<keyword evidence="6 8" id="KW-1133">Transmembrane helix</keyword>
<evidence type="ECO:0000256" key="3">
    <source>
        <dbReference type="ARBA" id="ARBA00022670"/>
    </source>
</evidence>
<feature type="transmembrane region" description="Helical" evidence="8">
    <location>
        <begin position="184"/>
        <end position="201"/>
    </location>
</feature>
<dbReference type="InterPro" id="IPR019127">
    <property type="entry name" value="Exosortase"/>
</dbReference>
<protein>
    <recommendedName>
        <fullName evidence="10">Exosortase/archaeosortase family protein</fullName>
    </recommendedName>
</protein>
<feature type="transmembrane region" description="Helical" evidence="8">
    <location>
        <begin position="119"/>
        <end position="142"/>
    </location>
</feature>
<proteinExistence type="predicted"/>
<evidence type="ECO:0000256" key="7">
    <source>
        <dbReference type="ARBA" id="ARBA00023136"/>
    </source>
</evidence>
<dbReference type="GO" id="GO:0008233">
    <property type="term" value="F:peptidase activity"/>
    <property type="evidence" value="ECO:0007669"/>
    <property type="project" value="UniProtKB-KW"/>
</dbReference>
<feature type="transmembrane region" description="Helical" evidence="8">
    <location>
        <begin position="39"/>
        <end position="56"/>
    </location>
</feature>
<comment type="subcellular location">
    <subcellularLocation>
        <location evidence="1">Cell membrane</location>
        <topology evidence="1">Multi-pass membrane protein</topology>
    </subcellularLocation>
</comment>
<dbReference type="InterPro" id="IPR013426">
    <property type="entry name" value="EpsH-like"/>
</dbReference>
<feature type="transmembrane region" description="Helical" evidence="8">
    <location>
        <begin position="68"/>
        <end position="87"/>
    </location>
</feature>
<dbReference type="NCBIfam" id="TIGR04178">
    <property type="entry name" value="exo_archaeo"/>
    <property type="match status" value="1"/>
</dbReference>
<feature type="transmembrane region" description="Helical" evidence="8">
    <location>
        <begin position="249"/>
        <end position="269"/>
    </location>
</feature>
<dbReference type="GO" id="GO:0005886">
    <property type="term" value="C:plasma membrane"/>
    <property type="evidence" value="ECO:0007669"/>
    <property type="project" value="UniProtKB-SubCell"/>
</dbReference>
<evidence type="ECO:0000256" key="6">
    <source>
        <dbReference type="ARBA" id="ARBA00022989"/>
    </source>
</evidence>
<dbReference type="InterPro" id="IPR026392">
    <property type="entry name" value="Exo/Archaeosortase_dom"/>
</dbReference>
<evidence type="ECO:0000256" key="2">
    <source>
        <dbReference type="ARBA" id="ARBA00022475"/>
    </source>
</evidence>
<dbReference type="NCBIfam" id="TIGR02602">
    <property type="entry name" value="8TM_EpsH"/>
    <property type="match status" value="1"/>
</dbReference>
<keyword evidence="7 8" id="KW-0472">Membrane</keyword>
<dbReference type="EMBL" id="MT631376">
    <property type="protein sequence ID" value="QNO49303.1"/>
    <property type="molecule type" value="Genomic_DNA"/>
</dbReference>
<reference evidence="9" key="1">
    <citation type="submission" date="2020-06" db="EMBL/GenBank/DDBJ databases">
        <title>Unique genomic features of the anaerobic methanotrophic archaea.</title>
        <authorList>
            <person name="Chadwick G.L."/>
            <person name="Skennerton C.T."/>
            <person name="Laso-Perez R."/>
            <person name="Leu A.O."/>
            <person name="Speth D.R."/>
            <person name="Yu H."/>
            <person name="Morgan-Lang C."/>
            <person name="Hatzenpichler R."/>
            <person name="Goudeau D."/>
            <person name="Malmstrom R."/>
            <person name="Brazelton W.J."/>
            <person name="Woyke T."/>
            <person name="Hallam S.J."/>
            <person name="Tyson G.W."/>
            <person name="Wegener G."/>
            <person name="Boetius A."/>
            <person name="Orphan V."/>
        </authorList>
    </citation>
    <scope>NUCLEOTIDE SEQUENCE</scope>
</reference>
<keyword evidence="4 8" id="KW-0812">Transmembrane</keyword>
<keyword evidence="2" id="KW-1003">Cell membrane</keyword>
<evidence type="ECO:0000256" key="1">
    <source>
        <dbReference type="ARBA" id="ARBA00004651"/>
    </source>
</evidence>
<dbReference type="AlphaFoldDB" id="A0A7G9YMR9"/>